<dbReference type="Gene3D" id="3.30.160.20">
    <property type="match status" value="1"/>
</dbReference>
<dbReference type="InterPro" id="IPR014720">
    <property type="entry name" value="dsRBD_dom"/>
</dbReference>
<dbReference type="Proteomes" id="UP000037069">
    <property type="component" value="Unassembled WGS sequence"/>
</dbReference>
<organism evidence="6 7">
    <name type="scientific">Lucilia cuprina</name>
    <name type="common">Green bottle fly</name>
    <name type="synonym">Australian sheep blowfly</name>
    <dbReference type="NCBI Taxonomy" id="7375"/>
    <lineage>
        <taxon>Eukaryota</taxon>
        <taxon>Metazoa</taxon>
        <taxon>Ecdysozoa</taxon>
        <taxon>Arthropoda</taxon>
        <taxon>Hexapoda</taxon>
        <taxon>Insecta</taxon>
        <taxon>Pterygota</taxon>
        <taxon>Neoptera</taxon>
        <taxon>Endopterygota</taxon>
        <taxon>Diptera</taxon>
        <taxon>Brachycera</taxon>
        <taxon>Muscomorpha</taxon>
        <taxon>Oestroidea</taxon>
        <taxon>Calliphoridae</taxon>
        <taxon>Luciliinae</taxon>
        <taxon>Lucilia</taxon>
    </lineage>
</organism>
<dbReference type="GO" id="GO:0010494">
    <property type="term" value="C:cytoplasmic stress granule"/>
    <property type="evidence" value="ECO:0007669"/>
    <property type="project" value="TreeGrafter"/>
</dbReference>
<dbReference type="OrthoDB" id="10037267at2759"/>
<evidence type="ECO:0000259" key="5">
    <source>
        <dbReference type="PROSITE" id="PS50137"/>
    </source>
</evidence>
<dbReference type="GO" id="GO:0003725">
    <property type="term" value="F:double-stranded RNA binding"/>
    <property type="evidence" value="ECO:0007669"/>
    <property type="project" value="TreeGrafter"/>
</dbReference>
<keyword evidence="1" id="KW-0677">Repeat</keyword>
<dbReference type="Pfam" id="PF16482">
    <property type="entry name" value="Staufen_C"/>
    <property type="match status" value="1"/>
</dbReference>
<feature type="chain" id="PRO_5005536159" evidence="4">
    <location>
        <begin position="27"/>
        <end position="202"/>
    </location>
</feature>
<evidence type="ECO:0000256" key="1">
    <source>
        <dbReference type="ARBA" id="ARBA00022737"/>
    </source>
</evidence>
<dbReference type="GO" id="GO:0007281">
    <property type="term" value="P:germ cell development"/>
    <property type="evidence" value="ECO:0007669"/>
    <property type="project" value="TreeGrafter"/>
</dbReference>
<dbReference type="AlphaFoldDB" id="A0A0L0CA28"/>
<evidence type="ECO:0000256" key="2">
    <source>
        <dbReference type="ARBA" id="ARBA00022884"/>
    </source>
</evidence>
<dbReference type="SUPFAM" id="SSF54768">
    <property type="entry name" value="dsRNA-binding domain-like"/>
    <property type="match status" value="1"/>
</dbReference>
<reference evidence="6 7" key="1">
    <citation type="journal article" date="2015" name="Nat. Commun.">
        <title>Lucilia cuprina genome unlocks parasitic fly biology to underpin future interventions.</title>
        <authorList>
            <person name="Anstead C.A."/>
            <person name="Korhonen P.K."/>
            <person name="Young N.D."/>
            <person name="Hall R.S."/>
            <person name="Jex A.R."/>
            <person name="Murali S.C."/>
            <person name="Hughes D.S."/>
            <person name="Lee S.F."/>
            <person name="Perry T."/>
            <person name="Stroehlein A.J."/>
            <person name="Ansell B.R."/>
            <person name="Breugelmans B."/>
            <person name="Hofmann A."/>
            <person name="Qu J."/>
            <person name="Dugan S."/>
            <person name="Lee S.L."/>
            <person name="Chao H."/>
            <person name="Dinh H."/>
            <person name="Han Y."/>
            <person name="Doddapaneni H.V."/>
            <person name="Worley K.C."/>
            <person name="Muzny D.M."/>
            <person name="Ioannidis P."/>
            <person name="Waterhouse R.M."/>
            <person name="Zdobnov E.M."/>
            <person name="James P.J."/>
            <person name="Bagnall N.H."/>
            <person name="Kotze A.C."/>
            <person name="Gibbs R.A."/>
            <person name="Richards S."/>
            <person name="Batterham P."/>
            <person name="Gasser R.B."/>
        </authorList>
    </citation>
    <scope>NUCLEOTIDE SEQUENCE [LARGE SCALE GENOMIC DNA]</scope>
    <source>
        <strain evidence="6 7">LS</strain>
        <tissue evidence="6">Full body</tissue>
    </source>
</reference>
<keyword evidence="4" id="KW-0732">Signal</keyword>
<dbReference type="GO" id="GO:0043025">
    <property type="term" value="C:neuronal cell body"/>
    <property type="evidence" value="ECO:0007669"/>
    <property type="project" value="TreeGrafter"/>
</dbReference>
<dbReference type="InterPro" id="IPR032478">
    <property type="entry name" value="Staufen_C"/>
</dbReference>
<evidence type="ECO:0000256" key="4">
    <source>
        <dbReference type="SAM" id="SignalP"/>
    </source>
</evidence>
<keyword evidence="2 3" id="KW-0694">RNA-binding</keyword>
<proteinExistence type="predicted"/>
<evidence type="ECO:0000313" key="6">
    <source>
        <dbReference type="EMBL" id="KNC29070.1"/>
    </source>
</evidence>
<dbReference type="EMBL" id="JRES01000702">
    <property type="protein sequence ID" value="KNC29070.1"/>
    <property type="molecule type" value="Genomic_DNA"/>
</dbReference>
<sequence length="202" mass="22106">GVIPKSHPNFYFLFYFADFLIAVSSGVKVSSTSDGSCLSKKFTDGENSSLTSISETFPDIHNRDEVANHTKNNAETCRMLENERKSNCNSISSDHENVNSSIGVAALKDSCRLSTPNTSSKGQNLFMKDQLLYLAKLLGFEVDFSDYPKGNHNEFLTIVMLSTNPPQICHGVGINAKESQEDAAKNALKILSEMGLNNAVKT</sequence>
<dbReference type="GO" id="GO:0035418">
    <property type="term" value="P:protein localization to synapse"/>
    <property type="evidence" value="ECO:0007669"/>
    <property type="project" value="TreeGrafter"/>
</dbReference>
<dbReference type="GO" id="GO:0008298">
    <property type="term" value="P:intracellular mRNA localization"/>
    <property type="evidence" value="ECO:0007669"/>
    <property type="project" value="TreeGrafter"/>
</dbReference>
<dbReference type="InterPro" id="IPR051740">
    <property type="entry name" value="DRBM-containing_protein"/>
</dbReference>
<dbReference type="GO" id="GO:0003729">
    <property type="term" value="F:mRNA binding"/>
    <property type="evidence" value="ECO:0007669"/>
    <property type="project" value="TreeGrafter"/>
</dbReference>
<dbReference type="CDD" id="cd19861">
    <property type="entry name" value="DSRM_STAU_rpt5"/>
    <property type="match status" value="1"/>
</dbReference>
<dbReference type="GO" id="GO:0010468">
    <property type="term" value="P:regulation of gene expression"/>
    <property type="evidence" value="ECO:0007669"/>
    <property type="project" value="UniProtKB-ARBA"/>
</dbReference>
<name>A0A0L0CA28_LUCCU</name>
<protein>
    <submittedName>
        <fullName evidence="6">Maternal effect protein staufen</fullName>
    </submittedName>
</protein>
<evidence type="ECO:0000313" key="7">
    <source>
        <dbReference type="Proteomes" id="UP000037069"/>
    </source>
</evidence>
<dbReference type="GO" id="GO:0032839">
    <property type="term" value="C:dendrite cytoplasm"/>
    <property type="evidence" value="ECO:0007669"/>
    <property type="project" value="GOC"/>
</dbReference>
<dbReference type="PANTHER" id="PTHR46054">
    <property type="entry name" value="MATERNAL EFFECT PROTEIN STAUFEN"/>
    <property type="match status" value="1"/>
</dbReference>
<dbReference type="GO" id="GO:0005886">
    <property type="term" value="C:plasma membrane"/>
    <property type="evidence" value="ECO:0007669"/>
    <property type="project" value="TreeGrafter"/>
</dbReference>
<dbReference type="PANTHER" id="PTHR46054:SF3">
    <property type="entry name" value="MATERNAL EFFECT PROTEIN STAUFEN"/>
    <property type="match status" value="1"/>
</dbReference>
<dbReference type="GO" id="GO:0098964">
    <property type="term" value="P:anterograde dendritic transport of messenger ribonucleoprotein complex"/>
    <property type="evidence" value="ECO:0007669"/>
    <property type="project" value="TreeGrafter"/>
</dbReference>
<comment type="caution">
    <text evidence="6">The sequence shown here is derived from an EMBL/GenBank/DDBJ whole genome shotgun (WGS) entry which is preliminary data.</text>
</comment>
<gene>
    <name evidence="6" type="ORF">FF38_13802</name>
</gene>
<feature type="domain" description="DRBM" evidence="5">
    <location>
        <begin position="126"/>
        <end position="193"/>
    </location>
</feature>
<dbReference type="PROSITE" id="PS50137">
    <property type="entry name" value="DS_RBD"/>
    <property type="match status" value="1"/>
</dbReference>
<keyword evidence="7" id="KW-1185">Reference proteome</keyword>
<feature type="signal peptide" evidence="4">
    <location>
        <begin position="1"/>
        <end position="26"/>
    </location>
</feature>
<accession>A0A0L0CA28</accession>
<evidence type="ECO:0000256" key="3">
    <source>
        <dbReference type="PROSITE-ProRule" id="PRU00266"/>
    </source>
</evidence>
<feature type="non-terminal residue" evidence="6">
    <location>
        <position position="1"/>
    </location>
</feature>
<dbReference type="STRING" id="7375.A0A0L0CA28"/>